<dbReference type="OrthoDB" id="185175at2759"/>
<protein>
    <submittedName>
        <fullName evidence="3">Aste57867_23508 protein</fullName>
    </submittedName>
</protein>
<keyword evidence="4" id="KW-1185">Reference proteome</keyword>
<dbReference type="EMBL" id="VJMH01007276">
    <property type="protein sequence ID" value="KAF0684509.1"/>
    <property type="molecule type" value="Genomic_DNA"/>
</dbReference>
<feature type="domain" description="PH" evidence="1">
    <location>
        <begin position="13"/>
        <end position="122"/>
    </location>
</feature>
<dbReference type="Pfam" id="PF00169">
    <property type="entry name" value="PH"/>
    <property type="match status" value="1"/>
</dbReference>
<evidence type="ECO:0000313" key="2">
    <source>
        <dbReference type="EMBL" id="KAF0684509.1"/>
    </source>
</evidence>
<evidence type="ECO:0000313" key="4">
    <source>
        <dbReference type="Proteomes" id="UP000332933"/>
    </source>
</evidence>
<accession>A0A485LPR3</accession>
<dbReference type="EMBL" id="CAADRA010007302">
    <property type="protein sequence ID" value="VFU00153.1"/>
    <property type="molecule type" value="Genomic_DNA"/>
</dbReference>
<dbReference type="InterPro" id="IPR011993">
    <property type="entry name" value="PH-like_dom_sf"/>
</dbReference>
<proteinExistence type="predicted"/>
<dbReference type="AlphaFoldDB" id="A0A485LPR3"/>
<dbReference type="Gene3D" id="2.30.29.30">
    <property type="entry name" value="Pleckstrin-homology domain (PH domain)/Phosphotyrosine-binding domain (PTB)"/>
    <property type="match status" value="1"/>
</dbReference>
<organism evidence="3 4">
    <name type="scientific">Aphanomyces stellatus</name>
    <dbReference type="NCBI Taxonomy" id="120398"/>
    <lineage>
        <taxon>Eukaryota</taxon>
        <taxon>Sar</taxon>
        <taxon>Stramenopiles</taxon>
        <taxon>Oomycota</taxon>
        <taxon>Saprolegniomycetes</taxon>
        <taxon>Saprolegniales</taxon>
        <taxon>Verrucalvaceae</taxon>
        <taxon>Aphanomyces</taxon>
    </lineage>
</organism>
<evidence type="ECO:0000313" key="3">
    <source>
        <dbReference type="EMBL" id="VFU00153.1"/>
    </source>
</evidence>
<reference evidence="3 4" key="1">
    <citation type="submission" date="2019-03" db="EMBL/GenBank/DDBJ databases">
        <authorList>
            <person name="Gaulin E."/>
            <person name="Dumas B."/>
        </authorList>
    </citation>
    <scope>NUCLEOTIDE SEQUENCE [LARGE SCALE GENOMIC DNA]</scope>
    <source>
        <strain evidence="3">CBS 568.67</strain>
    </source>
</reference>
<dbReference type="SUPFAM" id="SSF50729">
    <property type="entry name" value="PH domain-like"/>
    <property type="match status" value="1"/>
</dbReference>
<dbReference type="PROSITE" id="PS50003">
    <property type="entry name" value="PH_DOMAIN"/>
    <property type="match status" value="1"/>
</dbReference>
<dbReference type="SMART" id="SM00233">
    <property type="entry name" value="PH"/>
    <property type="match status" value="1"/>
</dbReference>
<dbReference type="InterPro" id="IPR001849">
    <property type="entry name" value="PH_domain"/>
</dbReference>
<sequence length="159" mass="17826">MTTSIATESNNRHVWRTGMLFKKGKKYGLLGRANWKPRFVVLTADALEYYAAPGGALKGKIDLTQCKEGDIEVMPHDCPKTGHSMSTIWRIAIQTPARRFFVAANTAPEMDSWFQDLVEITRRGKRHSLDWEHVARMEGRQAVLRAPSSHVVAAAVPAH</sequence>
<name>A0A485LPR3_9STRA</name>
<reference evidence="2" key="2">
    <citation type="submission" date="2019-06" db="EMBL/GenBank/DDBJ databases">
        <title>Genomics analysis of Aphanomyces spp. identifies a new class of oomycete effector associated with host adaptation.</title>
        <authorList>
            <person name="Gaulin E."/>
        </authorList>
    </citation>
    <scope>NUCLEOTIDE SEQUENCE</scope>
    <source>
        <strain evidence="2">CBS 578.67</strain>
    </source>
</reference>
<evidence type="ECO:0000259" key="1">
    <source>
        <dbReference type="PROSITE" id="PS50003"/>
    </source>
</evidence>
<gene>
    <name evidence="3" type="primary">Aste57867_23508</name>
    <name evidence="2" type="ORF">As57867_023437</name>
    <name evidence="3" type="ORF">ASTE57867_23508</name>
</gene>
<dbReference type="Proteomes" id="UP000332933">
    <property type="component" value="Unassembled WGS sequence"/>
</dbReference>